<comment type="caution">
    <text evidence="1">The sequence shown here is derived from an EMBL/GenBank/DDBJ whole genome shotgun (WGS) entry which is preliminary data.</text>
</comment>
<dbReference type="Pfam" id="PF09224">
    <property type="entry name" value="DUF1961"/>
    <property type="match status" value="1"/>
</dbReference>
<dbReference type="InterPro" id="IPR015305">
    <property type="entry name" value="DUF1961"/>
</dbReference>
<accession>A0ABU7XW78</accession>
<protein>
    <submittedName>
        <fullName evidence="1">YesU family protein</fullName>
    </submittedName>
</protein>
<organism evidence="1 2">
    <name type="scientific">Flavivirga spongiicola</name>
    <dbReference type="NCBI Taxonomy" id="421621"/>
    <lineage>
        <taxon>Bacteria</taxon>
        <taxon>Pseudomonadati</taxon>
        <taxon>Bacteroidota</taxon>
        <taxon>Flavobacteriia</taxon>
        <taxon>Flavobacteriales</taxon>
        <taxon>Flavobacteriaceae</taxon>
        <taxon>Flavivirga</taxon>
    </lineage>
</organism>
<dbReference type="InterPro" id="IPR013320">
    <property type="entry name" value="ConA-like_dom_sf"/>
</dbReference>
<name>A0ABU7XW78_9FLAO</name>
<evidence type="ECO:0000313" key="2">
    <source>
        <dbReference type="Proteomes" id="UP001337305"/>
    </source>
</evidence>
<dbReference type="RefSeq" id="WP_303307284.1">
    <property type="nucleotide sequence ID" value="NZ_JAODOP010000004.1"/>
</dbReference>
<dbReference type="EMBL" id="JAODOP010000004">
    <property type="protein sequence ID" value="MEF3834981.1"/>
    <property type="molecule type" value="Genomic_DNA"/>
</dbReference>
<dbReference type="SUPFAM" id="SSF49899">
    <property type="entry name" value="Concanavalin A-like lectins/glucanases"/>
    <property type="match status" value="1"/>
</dbReference>
<sequence>MNQITLTLLCLISFLGCKTHKEHQTKLIYSCNFNAPSDLSNWVMEGPGIATIQDGKLLLHSKYYDVTSAYYTQNGGHFSGLGANFYEAVEPAMKKDLGSEIEKYYVDGVFRGGHLVYWNKFKTPENYIIECEFQSLSENALHMLMFSCTGNQGQDVFDNALKKRFGVAAQYTKSDLHNYRISFFAPGRGTTNMRKCPGRILTIKGEDLTLKDLQGKHHLKIIKYKNTVEWYINNTLSFRYQDTNKHLKGGQTAIRLMVPAKGLYDNYNIYEIID</sequence>
<proteinExistence type="predicted"/>
<dbReference type="Gene3D" id="2.60.120.200">
    <property type="match status" value="1"/>
</dbReference>
<gene>
    <name evidence="1" type="ORF">N1F79_17750</name>
</gene>
<reference evidence="1 2" key="1">
    <citation type="submission" date="2022-09" db="EMBL/GenBank/DDBJ databases">
        <title>Genome sequencing of Flavivirga sp. MEBiC05379.</title>
        <authorList>
            <person name="Oh H.-M."/>
            <person name="Kwon K.K."/>
            <person name="Park M.J."/>
            <person name="Yang S.-H."/>
        </authorList>
    </citation>
    <scope>NUCLEOTIDE SEQUENCE [LARGE SCALE GENOMIC DNA]</scope>
    <source>
        <strain evidence="1 2">MEBiC05379</strain>
    </source>
</reference>
<dbReference type="Proteomes" id="UP001337305">
    <property type="component" value="Unassembled WGS sequence"/>
</dbReference>
<evidence type="ECO:0000313" key="1">
    <source>
        <dbReference type="EMBL" id="MEF3834981.1"/>
    </source>
</evidence>
<keyword evidence="2" id="KW-1185">Reference proteome</keyword>